<evidence type="ECO:0000259" key="9">
    <source>
        <dbReference type="PROSITE" id="PS51910"/>
    </source>
</evidence>
<dbReference type="GO" id="GO:0008843">
    <property type="term" value="F:endochitinase activity"/>
    <property type="evidence" value="ECO:0007669"/>
    <property type="project" value="UniProtKB-EC"/>
</dbReference>
<dbReference type="InterPro" id="IPR001223">
    <property type="entry name" value="Glyco_hydro18_cat"/>
</dbReference>
<name>A0A2I0APV5_9ASPA</name>
<evidence type="ECO:0000256" key="7">
    <source>
        <dbReference type="SAM" id="MobiDB-lite"/>
    </source>
</evidence>
<dbReference type="InterPro" id="IPR050314">
    <property type="entry name" value="Glycosyl_Hydrlase_18"/>
</dbReference>
<dbReference type="PROSITE" id="PS01095">
    <property type="entry name" value="GH18_1"/>
    <property type="match status" value="1"/>
</dbReference>
<dbReference type="Gene3D" id="3.20.20.80">
    <property type="entry name" value="Glycosidases"/>
    <property type="match status" value="1"/>
</dbReference>
<evidence type="ECO:0000256" key="8">
    <source>
        <dbReference type="SAM" id="SignalP"/>
    </source>
</evidence>
<dbReference type="CDD" id="cd02879">
    <property type="entry name" value="GH18_plant_chitinase_class_V"/>
    <property type="match status" value="1"/>
</dbReference>
<keyword evidence="11" id="KW-1185">Reference proteome</keyword>
<feature type="chain" id="PRO_5014152721" evidence="8">
    <location>
        <begin position="18"/>
        <end position="419"/>
    </location>
</feature>
<evidence type="ECO:0000313" key="10">
    <source>
        <dbReference type="EMBL" id="PKA57582.1"/>
    </source>
</evidence>
<dbReference type="SUPFAM" id="SSF54556">
    <property type="entry name" value="Chitinase insertion domain"/>
    <property type="match status" value="1"/>
</dbReference>
<dbReference type="SUPFAM" id="SSF51445">
    <property type="entry name" value="(Trans)glycosidases"/>
    <property type="match status" value="1"/>
</dbReference>
<dbReference type="EC" id="3.2.1.14" evidence="10"/>
<organism evidence="10 11">
    <name type="scientific">Apostasia shenzhenica</name>
    <dbReference type="NCBI Taxonomy" id="1088818"/>
    <lineage>
        <taxon>Eukaryota</taxon>
        <taxon>Viridiplantae</taxon>
        <taxon>Streptophyta</taxon>
        <taxon>Embryophyta</taxon>
        <taxon>Tracheophyta</taxon>
        <taxon>Spermatophyta</taxon>
        <taxon>Magnoliopsida</taxon>
        <taxon>Liliopsida</taxon>
        <taxon>Asparagales</taxon>
        <taxon>Orchidaceae</taxon>
        <taxon>Apostasioideae</taxon>
        <taxon>Apostasia</taxon>
    </lineage>
</organism>
<feature type="region of interest" description="Disordered" evidence="7">
    <location>
        <begin position="399"/>
        <end position="419"/>
    </location>
</feature>
<dbReference type="PANTHER" id="PTHR11177">
    <property type="entry name" value="CHITINASE"/>
    <property type="match status" value="1"/>
</dbReference>
<dbReference type="FunFam" id="3.10.50.10:FF:000003">
    <property type="entry name" value="Class V chitinase CHIT5b"/>
    <property type="match status" value="1"/>
</dbReference>
<evidence type="ECO:0000256" key="2">
    <source>
        <dbReference type="ARBA" id="ARBA00022729"/>
    </source>
</evidence>
<protein>
    <submittedName>
        <fullName evidence="10">Chitinase</fullName>
        <ecNumber evidence="10">3.2.1.14</ecNumber>
    </submittedName>
</protein>
<keyword evidence="5 6" id="KW-0326">Glycosidase</keyword>
<evidence type="ECO:0000256" key="1">
    <source>
        <dbReference type="ARBA" id="ARBA00008682"/>
    </source>
</evidence>
<keyword evidence="4" id="KW-0325">Glycoprotein</keyword>
<feature type="signal peptide" evidence="8">
    <location>
        <begin position="1"/>
        <end position="17"/>
    </location>
</feature>
<dbReference type="Pfam" id="PF00704">
    <property type="entry name" value="Glyco_hydro_18"/>
    <property type="match status" value="1"/>
</dbReference>
<evidence type="ECO:0000256" key="5">
    <source>
        <dbReference type="ARBA" id="ARBA00023295"/>
    </source>
</evidence>
<reference evidence="10 11" key="1">
    <citation type="journal article" date="2017" name="Nature">
        <title>The Apostasia genome and the evolution of orchids.</title>
        <authorList>
            <person name="Zhang G.Q."/>
            <person name="Liu K.W."/>
            <person name="Li Z."/>
            <person name="Lohaus R."/>
            <person name="Hsiao Y.Y."/>
            <person name="Niu S.C."/>
            <person name="Wang J.Y."/>
            <person name="Lin Y.C."/>
            <person name="Xu Q."/>
            <person name="Chen L.J."/>
            <person name="Yoshida K."/>
            <person name="Fujiwara S."/>
            <person name="Wang Z.W."/>
            <person name="Zhang Y.Q."/>
            <person name="Mitsuda N."/>
            <person name="Wang M."/>
            <person name="Liu G.H."/>
            <person name="Pecoraro L."/>
            <person name="Huang H.X."/>
            <person name="Xiao X.J."/>
            <person name="Lin M."/>
            <person name="Wu X.Y."/>
            <person name="Wu W.L."/>
            <person name="Chen Y.Y."/>
            <person name="Chang S.B."/>
            <person name="Sakamoto S."/>
            <person name="Ohme-Takagi M."/>
            <person name="Yagi M."/>
            <person name="Zeng S.J."/>
            <person name="Shen C.Y."/>
            <person name="Yeh C.M."/>
            <person name="Luo Y.B."/>
            <person name="Tsai W.C."/>
            <person name="Van de Peer Y."/>
            <person name="Liu Z.J."/>
        </authorList>
    </citation>
    <scope>NUCLEOTIDE SEQUENCE [LARGE SCALE GENOMIC DNA]</scope>
    <source>
        <strain evidence="11">cv. Shenzhen</strain>
        <tissue evidence="10">Stem</tissue>
    </source>
</reference>
<gene>
    <name evidence="10" type="ORF">AXF42_Ash018557</name>
</gene>
<sequence length="419" mass="45094">MALILFLLFLLASSSTASPPAAAPVEIIRGGYYPSWTNSSFPPSSIPFSFFTHAFYAFAQLDPSTYELIVSPTDAALIPTLTAASSYHLPPAKVLLSIGGENSNYSAFAAMVSTPSTRSAFIASSIAAARRLDLDGLNLDWEFPNSISQMSDLGYLFVEWRRAAEEDAAAYVQPPLLLTAAVYFASNFFLSGKTPPVSYPIAAMAASLDFVNVMCFDYHGAGWEPSATAAHAALYDERSNLSTSYGLKSWVAAGMPAEKIVMGIPLYGRTWTLKDPAVNGVGAEAVGPGPGGPDGEMAFSEVAQLRRGQNSTTAYDEVAVAVYTYAGKVWVGYDDEKTVAEKVRFGQRLGIGGYFFWALGSDDDNSTVSRSGTFRKLLKPAEISDRFCQAENLKKKIGKSEDSLIFGPKHTNSKTQPQK</sequence>
<evidence type="ECO:0000256" key="3">
    <source>
        <dbReference type="ARBA" id="ARBA00022801"/>
    </source>
</evidence>
<proteinExistence type="inferred from homology"/>
<evidence type="ECO:0000313" key="11">
    <source>
        <dbReference type="Proteomes" id="UP000236161"/>
    </source>
</evidence>
<dbReference type="EMBL" id="KZ451963">
    <property type="protein sequence ID" value="PKA57582.1"/>
    <property type="molecule type" value="Genomic_DNA"/>
</dbReference>
<keyword evidence="3 6" id="KW-0378">Hydrolase</keyword>
<dbReference type="InterPro" id="IPR029070">
    <property type="entry name" value="Chitinase_insertion_sf"/>
</dbReference>
<evidence type="ECO:0000256" key="4">
    <source>
        <dbReference type="ARBA" id="ARBA00023180"/>
    </source>
</evidence>
<dbReference type="GO" id="GO:0008061">
    <property type="term" value="F:chitin binding"/>
    <property type="evidence" value="ECO:0007669"/>
    <property type="project" value="InterPro"/>
</dbReference>
<dbReference type="GO" id="GO:0005576">
    <property type="term" value="C:extracellular region"/>
    <property type="evidence" value="ECO:0007669"/>
    <property type="project" value="TreeGrafter"/>
</dbReference>
<dbReference type="GO" id="GO:0005975">
    <property type="term" value="P:carbohydrate metabolic process"/>
    <property type="evidence" value="ECO:0007669"/>
    <property type="project" value="InterPro"/>
</dbReference>
<dbReference type="OrthoDB" id="76388at2759"/>
<dbReference type="Gene3D" id="3.10.50.10">
    <property type="match status" value="1"/>
</dbReference>
<dbReference type="AlphaFoldDB" id="A0A2I0APV5"/>
<feature type="domain" description="GH18" evidence="9">
    <location>
        <begin position="27"/>
        <end position="381"/>
    </location>
</feature>
<keyword evidence="2 8" id="KW-0732">Signal</keyword>
<dbReference type="SMART" id="SM00636">
    <property type="entry name" value="Glyco_18"/>
    <property type="match status" value="1"/>
</dbReference>
<evidence type="ECO:0000256" key="6">
    <source>
        <dbReference type="RuleBase" id="RU000489"/>
    </source>
</evidence>
<dbReference type="InterPro" id="IPR017853">
    <property type="entry name" value="GH"/>
</dbReference>
<comment type="similarity">
    <text evidence="1">Belongs to the glycosyl hydrolase 18 family. Chitinase class V subfamily.</text>
</comment>
<dbReference type="InterPro" id="IPR001579">
    <property type="entry name" value="Glyco_hydro_18_chit_AS"/>
</dbReference>
<dbReference type="GO" id="GO:0006032">
    <property type="term" value="P:chitin catabolic process"/>
    <property type="evidence" value="ECO:0007669"/>
    <property type="project" value="TreeGrafter"/>
</dbReference>
<dbReference type="STRING" id="1088818.A0A2I0APV5"/>
<dbReference type="PROSITE" id="PS51910">
    <property type="entry name" value="GH18_2"/>
    <property type="match status" value="1"/>
</dbReference>
<dbReference type="PANTHER" id="PTHR11177:SF317">
    <property type="entry name" value="CHITINASE 12-RELATED"/>
    <property type="match status" value="1"/>
</dbReference>
<dbReference type="Proteomes" id="UP000236161">
    <property type="component" value="Unassembled WGS sequence"/>
</dbReference>
<accession>A0A2I0APV5</accession>
<dbReference type="InterPro" id="IPR011583">
    <property type="entry name" value="Chitinase_II/V-like_cat"/>
</dbReference>